<reference evidence="1" key="2">
    <citation type="submission" date="2021-04" db="EMBL/GenBank/DDBJ databases">
        <authorList>
            <person name="Liu J."/>
        </authorList>
    </citation>
    <scope>NUCLEOTIDE SEQUENCE</scope>
    <source>
        <strain evidence="1">BAD-6</strain>
    </source>
</reference>
<evidence type="ECO:0000313" key="1">
    <source>
        <dbReference type="EMBL" id="MBR0600611.1"/>
    </source>
</evidence>
<keyword evidence="2" id="KW-1185">Reference proteome</keyword>
<dbReference type="RefSeq" id="WP_227020693.1">
    <property type="nucleotide sequence ID" value="NZ_JAGSND010000038.1"/>
</dbReference>
<name>A0A8J8B4B8_9FIRM</name>
<proteinExistence type="predicted"/>
<reference evidence="1" key="1">
    <citation type="submission" date="2021-04" db="EMBL/GenBank/DDBJ databases">
        <title>Sinoanaerobacter chloroacetimidivorans sp. nov., an obligate anaerobic bacterium isolated from anaerobic sludge.</title>
        <authorList>
            <person name="Bao Y."/>
        </authorList>
    </citation>
    <scope>NUCLEOTIDE SEQUENCE</scope>
    <source>
        <strain evidence="1">BAD-6</strain>
    </source>
</reference>
<dbReference type="AlphaFoldDB" id="A0A8J8B4B8"/>
<sequence>MNESKILVCPYCHNNYFHVKYESSFVYSYVIDSDAPGLKNTDEFLSFQYDNREHKDARQYLECQSCWAQFPCSFNQWDKNMGIKDLQAVIDKGGNL</sequence>
<gene>
    <name evidence="1" type="ORF">KCX82_22330</name>
</gene>
<accession>A0A8J8B4B8</accession>
<comment type="caution">
    <text evidence="1">The sequence shown here is derived from an EMBL/GenBank/DDBJ whole genome shotgun (WGS) entry which is preliminary data.</text>
</comment>
<evidence type="ECO:0000313" key="2">
    <source>
        <dbReference type="Proteomes" id="UP000675664"/>
    </source>
</evidence>
<dbReference type="Proteomes" id="UP000675664">
    <property type="component" value="Unassembled WGS sequence"/>
</dbReference>
<protein>
    <submittedName>
        <fullName evidence="1">Uncharacterized protein</fullName>
    </submittedName>
</protein>
<dbReference type="EMBL" id="JAGSND010000038">
    <property type="protein sequence ID" value="MBR0600611.1"/>
    <property type="molecule type" value="Genomic_DNA"/>
</dbReference>
<organism evidence="1 2">
    <name type="scientific">Sinanaerobacter chloroacetimidivorans</name>
    <dbReference type="NCBI Taxonomy" id="2818044"/>
    <lineage>
        <taxon>Bacteria</taxon>
        <taxon>Bacillati</taxon>
        <taxon>Bacillota</taxon>
        <taxon>Clostridia</taxon>
        <taxon>Peptostreptococcales</taxon>
        <taxon>Anaerovoracaceae</taxon>
        <taxon>Sinanaerobacter</taxon>
    </lineage>
</organism>